<proteinExistence type="inferred from homology"/>
<keyword evidence="7" id="KW-1185">Reference proteome</keyword>
<dbReference type="Proteomes" id="UP001141619">
    <property type="component" value="Unassembled WGS sequence"/>
</dbReference>
<keyword evidence="2" id="KW-0378">Hydrolase</keyword>
<feature type="binding site" evidence="5">
    <location>
        <position position="180"/>
    </location>
    <ligand>
        <name>Ca(2+)</name>
        <dbReference type="ChEBI" id="CHEBI:29108"/>
    </ligand>
</feature>
<comment type="caution">
    <text evidence="6">The sequence shown here is derived from an EMBL/GenBank/DDBJ whole genome shotgun (WGS) entry which is preliminary data.</text>
</comment>
<dbReference type="InterPro" id="IPR002692">
    <property type="entry name" value="S45"/>
</dbReference>
<dbReference type="InterPro" id="IPR014395">
    <property type="entry name" value="Pen/GL7ACA/AHL_acylase"/>
</dbReference>
<gene>
    <name evidence="6" type="ORF">NYP16_11270</name>
</gene>
<dbReference type="GO" id="GO:0016811">
    <property type="term" value="F:hydrolase activity, acting on carbon-nitrogen (but not peptide) bonds, in linear amides"/>
    <property type="evidence" value="ECO:0007669"/>
    <property type="project" value="InterPro"/>
</dbReference>
<evidence type="ECO:0000256" key="4">
    <source>
        <dbReference type="PIRSR" id="PIRSR001227-1"/>
    </source>
</evidence>
<dbReference type="InterPro" id="IPR043146">
    <property type="entry name" value="Penicillin_amidase_N_B-knob"/>
</dbReference>
<dbReference type="GO" id="GO:0046872">
    <property type="term" value="F:metal ion binding"/>
    <property type="evidence" value="ECO:0007669"/>
    <property type="project" value="UniProtKB-KW"/>
</dbReference>
<feature type="binding site" evidence="5">
    <location>
        <position position="331"/>
    </location>
    <ligand>
        <name>Ca(2+)</name>
        <dbReference type="ChEBI" id="CHEBI:29108"/>
    </ligand>
</feature>
<dbReference type="InterPro" id="IPR043147">
    <property type="entry name" value="Penicillin_amidase_A-knob"/>
</dbReference>
<dbReference type="CDD" id="cd03747">
    <property type="entry name" value="Ntn_PGA_like"/>
    <property type="match status" value="1"/>
</dbReference>
<feature type="active site" description="Nucleophile" evidence="4">
    <location>
        <position position="259"/>
    </location>
</feature>
<protein>
    <submittedName>
        <fullName evidence="6">Penicillin acylase family protein</fullName>
    </submittedName>
</protein>
<evidence type="ECO:0000313" key="7">
    <source>
        <dbReference type="Proteomes" id="UP001141619"/>
    </source>
</evidence>
<sequence length="798" mass="87663">MGRGIVFLATIVWGQAEATDIPGSARVVERSTQGLEQPAEILIDYWGIAHIYAGTVHDAFFLQGYNAARDRLWQIDLWRKRGLGLLSRDFGPDYIAQDRAARLFLYRGDMAREWAAYGPDAKSQTEAFVAGVNAFVGEIRNGARPLPVEFTTASSMPDLWSPEDILRIRSHGLTRNLTSEVARAHVACKAGLQADRLRRKLEPDWTTKIPAGLDPCQIPKEVLTDYRLGTDGVTLGKPSTKTALDDEPFAEEPITAAGSNAWIIGPERTTTGRPILASDPHRAVTVPSLRYIVHMNAPGFSVIGAGEPFLPGVSIGHNDTIAFGLTISAIDQEDLYVYDLNPANAGQYRYQGQWEDVTIIKEPIPVKGQPDAIVELRFTRHGPVLYQDPAGARLFALRGLWSEPGAAAYFASSRYMTAHDWDAFKAAVAEWRTPSENLLYADKNGNIGWVVAAGAPLRPNWDGLLPVPGDGRYEWNGLAPADRLPQSYNPRAGWFASANEMNLPADYPLRDMKPGFEWAEASRATRLKDVLGSAAKTSLADSMALQMDDYSVMARRLTKLLAPLISDDPVIHNGLALLKSWNLHIERDSAAAALFEVWSIGYLGKATVAKVSPAVEPIIKSGAIDAVVSYLEKPDRALGRDPARARDALLLSTLKEAMTDLQTRLGPDHATWRWGQLHHAQFDHVLSPTADSALRAQLNVGPMQKSGGTTTVNLSPYDISDFRQVHGASFRMVLDVGEWDNSVTINTPGQSGNPFDPHYRDLFPLWLNGQYVPLLYSRAAVARSTQTLIKFTPGHPKP</sequence>
<comment type="cofactor">
    <cofactor evidence="5">
        <name>Ca(2+)</name>
        <dbReference type="ChEBI" id="CHEBI:29108"/>
    </cofactor>
    <text evidence="5">Binds 1 Ca(2+) ion per dimer.</text>
</comment>
<dbReference type="RefSeq" id="WP_274944235.1">
    <property type="nucleotide sequence ID" value="NZ_JANWOI010000004.1"/>
</dbReference>
<evidence type="ECO:0000256" key="2">
    <source>
        <dbReference type="ARBA" id="ARBA00022801"/>
    </source>
</evidence>
<dbReference type="GO" id="GO:0017000">
    <property type="term" value="P:antibiotic biosynthetic process"/>
    <property type="evidence" value="ECO:0007669"/>
    <property type="project" value="InterPro"/>
</dbReference>
<dbReference type="Gene3D" id="3.60.20.10">
    <property type="entry name" value="Glutamine Phosphoribosylpyrophosphate, subunit 1, domain 1"/>
    <property type="match status" value="1"/>
</dbReference>
<dbReference type="Gene3D" id="1.10.439.10">
    <property type="entry name" value="Penicillin Amidohydrolase, domain 1"/>
    <property type="match status" value="1"/>
</dbReference>
<reference evidence="6" key="1">
    <citation type="submission" date="2022-08" db="EMBL/GenBank/DDBJ databases">
        <authorList>
            <person name="Vandamme P."/>
            <person name="Hettiarachchi A."/>
            <person name="Peeters C."/>
            <person name="Cnockaert M."/>
            <person name="Carlier A."/>
        </authorList>
    </citation>
    <scope>NUCLEOTIDE SEQUENCE</scope>
    <source>
        <strain evidence="6">LMG 31809</strain>
    </source>
</reference>
<dbReference type="Pfam" id="PF01804">
    <property type="entry name" value="Penicil_amidase"/>
    <property type="match status" value="1"/>
</dbReference>
<keyword evidence="5" id="KW-0106">Calcium</keyword>
<dbReference type="Gene3D" id="1.10.1400.10">
    <property type="match status" value="1"/>
</dbReference>
<dbReference type="Gene3D" id="2.30.120.10">
    <property type="match status" value="1"/>
</dbReference>
<evidence type="ECO:0000313" key="6">
    <source>
        <dbReference type="EMBL" id="MDA5194530.1"/>
    </source>
</evidence>
<keyword evidence="3" id="KW-0865">Zymogen</keyword>
<evidence type="ECO:0000256" key="1">
    <source>
        <dbReference type="ARBA" id="ARBA00006586"/>
    </source>
</evidence>
<organism evidence="6 7">
    <name type="scientific">Govanella unica</name>
    <dbReference type="NCBI Taxonomy" id="2975056"/>
    <lineage>
        <taxon>Bacteria</taxon>
        <taxon>Pseudomonadati</taxon>
        <taxon>Pseudomonadota</taxon>
        <taxon>Alphaproteobacteria</taxon>
        <taxon>Emcibacterales</taxon>
        <taxon>Govanellaceae</taxon>
        <taxon>Govanella</taxon>
    </lineage>
</organism>
<evidence type="ECO:0000256" key="3">
    <source>
        <dbReference type="ARBA" id="ARBA00023145"/>
    </source>
</evidence>
<dbReference type="PIRSF" id="PIRSF001227">
    <property type="entry name" value="Pen_acylase"/>
    <property type="match status" value="1"/>
</dbReference>
<feature type="binding site" evidence="5">
    <location>
        <position position="334"/>
    </location>
    <ligand>
        <name>Ca(2+)</name>
        <dbReference type="ChEBI" id="CHEBI:29108"/>
    </ligand>
</feature>
<dbReference type="AlphaFoldDB" id="A0A9X3TZE1"/>
<dbReference type="EMBL" id="JANWOI010000004">
    <property type="protein sequence ID" value="MDA5194530.1"/>
    <property type="molecule type" value="Genomic_DNA"/>
</dbReference>
<name>A0A9X3TZE1_9PROT</name>
<keyword evidence="5" id="KW-0479">Metal-binding</keyword>
<accession>A0A9X3TZE1</accession>
<comment type="similarity">
    <text evidence="1">Belongs to the peptidase S45 family.</text>
</comment>
<dbReference type="InterPro" id="IPR029055">
    <property type="entry name" value="Ntn_hydrolases_N"/>
</dbReference>
<dbReference type="PANTHER" id="PTHR34218:SF4">
    <property type="entry name" value="ACYL-HOMOSERINE LACTONE ACYLASE QUIP"/>
    <property type="match status" value="1"/>
</dbReference>
<reference evidence="6" key="2">
    <citation type="journal article" date="2023" name="Syst. Appl. Microbiol.">
        <title>Govania unica gen. nov., sp. nov., a rare biosphere bacterium that represents a novel family in the class Alphaproteobacteria.</title>
        <authorList>
            <person name="Vandamme P."/>
            <person name="Peeters C."/>
            <person name="Hettiarachchi A."/>
            <person name="Cnockaert M."/>
            <person name="Carlier A."/>
        </authorList>
    </citation>
    <scope>NUCLEOTIDE SEQUENCE</scope>
    <source>
        <strain evidence="6">LMG 31809</strain>
    </source>
</reference>
<evidence type="ECO:0000256" key="5">
    <source>
        <dbReference type="PIRSR" id="PIRSR001227-2"/>
    </source>
</evidence>
<dbReference type="PANTHER" id="PTHR34218">
    <property type="entry name" value="PEPTIDASE S45 PENICILLIN AMIDASE"/>
    <property type="match status" value="1"/>
</dbReference>
<dbReference type="InterPro" id="IPR023343">
    <property type="entry name" value="Penicillin_amidase_dom1"/>
</dbReference>
<dbReference type="SUPFAM" id="SSF56235">
    <property type="entry name" value="N-terminal nucleophile aminohydrolases (Ntn hydrolases)"/>
    <property type="match status" value="1"/>
</dbReference>